<gene>
    <name evidence="6" type="ORF">CONCODRAFT_30056</name>
</gene>
<dbReference type="Proteomes" id="UP000070444">
    <property type="component" value="Unassembled WGS sequence"/>
</dbReference>
<sequence length="270" mass="30545">SRYLLQQVIGYGANGIVYLAYDHHMQSHLAIKQLNIKNLTDAERRIQLNEALHHQYVSGHPNIITLDSVMEGGNCLFLAMELCTEGDLFEYILARHSPPNHLHMRNLFLQILDSVEYCHAKGLYHRDLKPENIMMFDGGNTVKLTDFGLSTTESWSFDLGCGSGFYMSPECCNPSTDPKVPSGYSPQLNDIWSLGIILINLMCGQNPWKQAYLGDEAFDTYLSDSNYLKKTLNLTDSFHQLLKSILHINPAMRPSISAIRAQITKITQFT</sequence>
<accession>A0A137PHM2</accession>
<feature type="domain" description="Protein kinase" evidence="5">
    <location>
        <begin position="3"/>
        <end position="270"/>
    </location>
</feature>
<dbReference type="InterPro" id="IPR000719">
    <property type="entry name" value="Prot_kinase_dom"/>
</dbReference>
<dbReference type="OMA" id="GMTCKLA"/>
<evidence type="ECO:0000256" key="1">
    <source>
        <dbReference type="ARBA" id="ARBA00022741"/>
    </source>
</evidence>
<feature type="non-terminal residue" evidence="6">
    <location>
        <position position="1"/>
    </location>
</feature>
<keyword evidence="2 3" id="KW-0067">ATP-binding</keyword>
<dbReference type="PROSITE" id="PS50011">
    <property type="entry name" value="PROTEIN_KINASE_DOM"/>
    <property type="match status" value="1"/>
</dbReference>
<dbReference type="GO" id="GO:0044773">
    <property type="term" value="P:mitotic DNA damage checkpoint signaling"/>
    <property type="evidence" value="ECO:0007669"/>
    <property type="project" value="TreeGrafter"/>
</dbReference>
<dbReference type="PIRSF" id="PIRSF000654">
    <property type="entry name" value="Integrin-linked_kinase"/>
    <property type="match status" value="1"/>
</dbReference>
<reference evidence="6 7" key="1">
    <citation type="journal article" date="2015" name="Genome Biol. Evol.">
        <title>Phylogenomic analyses indicate that early fungi evolved digesting cell walls of algal ancestors of land plants.</title>
        <authorList>
            <person name="Chang Y."/>
            <person name="Wang S."/>
            <person name="Sekimoto S."/>
            <person name="Aerts A.L."/>
            <person name="Choi C."/>
            <person name="Clum A."/>
            <person name="LaButti K.M."/>
            <person name="Lindquist E.A."/>
            <person name="Yee Ngan C."/>
            <person name="Ohm R.A."/>
            <person name="Salamov A.A."/>
            <person name="Grigoriev I.V."/>
            <person name="Spatafora J.W."/>
            <person name="Berbee M.L."/>
        </authorList>
    </citation>
    <scope>NUCLEOTIDE SEQUENCE [LARGE SCALE GENOMIC DNA]</scope>
    <source>
        <strain evidence="6 7">NRRL 28638</strain>
    </source>
</reference>
<dbReference type="SMART" id="SM00220">
    <property type="entry name" value="S_TKc"/>
    <property type="match status" value="1"/>
</dbReference>
<comment type="similarity">
    <text evidence="4">Belongs to the protein kinase superfamily.</text>
</comment>
<dbReference type="STRING" id="796925.A0A137PHM2"/>
<evidence type="ECO:0000313" key="6">
    <source>
        <dbReference type="EMBL" id="KXN74465.1"/>
    </source>
</evidence>
<dbReference type="GO" id="GO:0005737">
    <property type="term" value="C:cytoplasm"/>
    <property type="evidence" value="ECO:0007669"/>
    <property type="project" value="TreeGrafter"/>
</dbReference>
<evidence type="ECO:0000256" key="4">
    <source>
        <dbReference type="RuleBase" id="RU000304"/>
    </source>
</evidence>
<keyword evidence="7" id="KW-1185">Reference proteome</keyword>
<proteinExistence type="inferred from homology"/>
<dbReference type="PANTHER" id="PTHR44167:SF24">
    <property type="entry name" value="SERINE_THREONINE-PROTEIN KINASE CHK2"/>
    <property type="match status" value="1"/>
</dbReference>
<protein>
    <submittedName>
        <fullName evidence="6">Serine/threonine protein kinase</fullName>
    </submittedName>
</protein>
<dbReference type="InterPro" id="IPR011009">
    <property type="entry name" value="Kinase-like_dom_sf"/>
</dbReference>
<dbReference type="PANTHER" id="PTHR44167">
    <property type="entry name" value="OVARIAN-SPECIFIC SERINE/THREONINE-PROTEIN KINASE LOK-RELATED"/>
    <property type="match status" value="1"/>
</dbReference>
<dbReference type="Gene3D" id="1.10.510.10">
    <property type="entry name" value="Transferase(Phosphotransferase) domain 1"/>
    <property type="match status" value="1"/>
</dbReference>
<dbReference type="InterPro" id="IPR008271">
    <property type="entry name" value="Ser/Thr_kinase_AS"/>
</dbReference>
<name>A0A137PHM2_CONC2</name>
<dbReference type="InterPro" id="IPR017441">
    <property type="entry name" value="Protein_kinase_ATP_BS"/>
</dbReference>
<dbReference type="PROSITE" id="PS00107">
    <property type="entry name" value="PROTEIN_KINASE_ATP"/>
    <property type="match status" value="1"/>
</dbReference>
<dbReference type="GO" id="GO:0005524">
    <property type="term" value="F:ATP binding"/>
    <property type="evidence" value="ECO:0007669"/>
    <property type="project" value="UniProtKB-UniRule"/>
</dbReference>
<dbReference type="AlphaFoldDB" id="A0A137PHM2"/>
<keyword evidence="1 3" id="KW-0547">Nucleotide-binding</keyword>
<feature type="binding site" evidence="3">
    <location>
        <position position="32"/>
    </location>
    <ligand>
        <name>ATP</name>
        <dbReference type="ChEBI" id="CHEBI:30616"/>
    </ligand>
</feature>
<keyword evidence="4 6" id="KW-0723">Serine/threonine-protein kinase</keyword>
<evidence type="ECO:0000313" key="7">
    <source>
        <dbReference type="Proteomes" id="UP000070444"/>
    </source>
</evidence>
<keyword evidence="6" id="KW-0808">Transferase</keyword>
<dbReference type="SUPFAM" id="SSF56112">
    <property type="entry name" value="Protein kinase-like (PK-like)"/>
    <property type="match status" value="1"/>
</dbReference>
<organism evidence="6 7">
    <name type="scientific">Conidiobolus coronatus (strain ATCC 28846 / CBS 209.66 / NRRL 28638)</name>
    <name type="common">Delacroixia coronata</name>
    <dbReference type="NCBI Taxonomy" id="796925"/>
    <lineage>
        <taxon>Eukaryota</taxon>
        <taxon>Fungi</taxon>
        <taxon>Fungi incertae sedis</taxon>
        <taxon>Zoopagomycota</taxon>
        <taxon>Entomophthoromycotina</taxon>
        <taxon>Entomophthoromycetes</taxon>
        <taxon>Entomophthorales</taxon>
        <taxon>Ancylistaceae</taxon>
        <taxon>Conidiobolus</taxon>
    </lineage>
</organism>
<dbReference type="PROSITE" id="PS00108">
    <property type="entry name" value="PROTEIN_KINASE_ST"/>
    <property type="match status" value="1"/>
</dbReference>
<dbReference type="GO" id="GO:0005634">
    <property type="term" value="C:nucleus"/>
    <property type="evidence" value="ECO:0007669"/>
    <property type="project" value="TreeGrafter"/>
</dbReference>
<dbReference type="EMBL" id="KQ964423">
    <property type="protein sequence ID" value="KXN74465.1"/>
    <property type="molecule type" value="Genomic_DNA"/>
</dbReference>
<feature type="non-terminal residue" evidence="6">
    <location>
        <position position="270"/>
    </location>
</feature>
<evidence type="ECO:0000256" key="2">
    <source>
        <dbReference type="ARBA" id="ARBA00022840"/>
    </source>
</evidence>
<evidence type="ECO:0000259" key="5">
    <source>
        <dbReference type="PROSITE" id="PS50011"/>
    </source>
</evidence>
<keyword evidence="6" id="KW-0418">Kinase</keyword>
<evidence type="ECO:0000256" key="3">
    <source>
        <dbReference type="PROSITE-ProRule" id="PRU10141"/>
    </source>
</evidence>
<dbReference type="GO" id="GO:0004674">
    <property type="term" value="F:protein serine/threonine kinase activity"/>
    <property type="evidence" value="ECO:0007669"/>
    <property type="project" value="UniProtKB-KW"/>
</dbReference>
<dbReference type="Pfam" id="PF00069">
    <property type="entry name" value="Pkinase"/>
    <property type="match status" value="1"/>
</dbReference>
<dbReference type="OrthoDB" id="541276at2759"/>